<evidence type="ECO:0000313" key="3">
    <source>
        <dbReference type="EMBL" id="MFC5629616.1"/>
    </source>
</evidence>
<dbReference type="PANTHER" id="PTHR30466">
    <property type="entry name" value="FLAVIN REDUCTASE"/>
    <property type="match status" value="1"/>
</dbReference>
<comment type="caution">
    <text evidence="3">The sequence shown here is derived from an EMBL/GenBank/DDBJ whole genome shotgun (WGS) entry which is preliminary data.</text>
</comment>
<protein>
    <submittedName>
        <fullName evidence="3">Flavin reductase family protein</fullName>
        <ecNumber evidence="3">1.5.1.-</ecNumber>
    </submittedName>
</protein>
<dbReference type="EC" id="1.5.1.-" evidence="3"/>
<dbReference type="SUPFAM" id="SSF50475">
    <property type="entry name" value="FMN-binding split barrel"/>
    <property type="match status" value="1"/>
</dbReference>
<keyword evidence="4" id="KW-1185">Reference proteome</keyword>
<dbReference type="InterPro" id="IPR002563">
    <property type="entry name" value="Flavin_Rdtase-like_dom"/>
</dbReference>
<organism evidence="3 4">
    <name type="scientific">Aliibacillus thermotolerans</name>
    <dbReference type="NCBI Taxonomy" id="1834418"/>
    <lineage>
        <taxon>Bacteria</taxon>
        <taxon>Bacillati</taxon>
        <taxon>Bacillota</taxon>
        <taxon>Bacilli</taxon>
        <taxon>Bacillales</taxon>
        <taxon>Bacillaceae</taxon>
        <taxon>Aliibacillus</taxon>
    </lineage>
</organism>
<accession>A0ABW0U801</accession>
<gene>
    <name evidence="3" type="ORF">ACFPTR_12220</name>
</gene>
<reference evidence="4" key="1">
    <citation type="journal article" date="2019" name="Int. J. Syst. Evol. Microbiol.">
        <title>The Global Catalogue of Microorganisms (GCM) 10K type strain sequencing project: providing services to taxonomists for standard genome sequencing and annotation.</title>
        <authorList>
            <consortium name="The Broad Institute Genomics Platform"/>
            <consortium name="The Broad Institute Genome Sequencing Center for Infectious Disease"/>
            <person name="Wu L."/>
            <person name="Ma J."/>
        </authorList>
    </citation>
    <scope>NUCLEOTIDE SEQUENCE [LARGE SCALE GENOMIC DNA]</scope>
    <source>
        <strain evidence="4">CGMCC 1.15790</strain>
    </source>
</reference>
<dbReference type="InterPro" id="IPR050268">
    <property type="entry name" value="NADH-dep_flavin_reductase"/>
</dbReference>
<evidence type="ECO:0000256" key="1">
    <source>
        <dbReference type="ARBA" id="ARBA00023002"/>
    </source>
</evidence>
<dbReference type="Gene3D" id="2.30.110.10">
    <property type="entry name" value="Electron Transport, Fmn-binding Protein, Chain A"/>
    <property type="match status" value="1"/>
</dbReference>
<dbReference type="PANTHER" id="PTHR30466:SF1">
    <property type="entry name" value="FMN REDUCTASE (NADH) RUTF"/>
    <property type="match status" value="1"/>
</dbReference>
<keyword evidence="1 3" id="KW-0560">Oxidoreductase</keyword>
<feature type="domain" description="Flavin reductase like" evidence="2">
    <location>
        <begin position="18"/>
        <end position="158"/>
    </location>
</feature>
<dbReference type="Pfam" id="PF01613">
    <property type="entry name" value="Flavin_Reduct"/>
    <property type="match status" value="1"/>
</dbReference>
<evidence type="ECO:0000313" key="4">
    <source>
        <dbReference type="Proteomes" id="UP001596143"/>
    </source>
</evidence>
<dbReference type="EMBL" id="JBHSPF010000064">
    <property type="protein sequence ID" value="MFC5629616.1"/>
    <property type="molecule type" value="Genomic_DNA"/>
</dbReference>
<sequence length="184" mass="20246">MSRTTNDVMDSREFRNIVGNFATGITVITTKSKETPMGFTANSFTSLSLEPKLVLFHIDKGSSNYNVFMETDHFAVNILANDQMDVSKQFAQKDVDRFAGIDYEEKVTGSPVLTGTLAYLDCKVVNRYDGGDHTIVIGEVVDVVLSETLVWPQLIGFLFIATGIILGSQTNPAPQRKLEKSAIS</sequence>
<name>A0ABW0U801_9BACI</name>
<dbReference type="InterPro" id="IPR012349">
    <property type="entry name" value="Split_barrel_FMN-bd"/>
</dbReference>
<proteinExistence type="predicted"/>
<dbReference type="Proteomes" id="UP001596143">
    <property type="component" value="Unassembled WGS sequence"/>
</dbReference>
<dbReference type="SMART" id="SM00903">
    <property type="entry name" value="Flavin_Reduct"/>
    <property type="match status" value="1"/>
</dbReference>
<dbReference type="RefSeq" id="WP_270897374.1">
    <property type="nucleotide sequence ID" value="NZ_JBHSPF010000064.1"/>
</dbReference>
<evidence type="ECO:0000259" key="2">
    <source>
        <dbReference type="SMART" id="SM00903"/>
    </source>
</evidence>
<dbReference type="GO" id="GO:0016491">
    <property type="term" value="F:oxidoreductase activity"/>
    <property type="evidence" value="ECO:0007669"/>
    <property type="project" value="UniProtKB-KW"/>
</dbReference>